<sequence length="398" mass="42659">MRRRATLLLALLCASAASTFAHRDLLQAYLEAFPPYGCVRDPAQSRFRVDPVYTVSGNKVCFTARVVPCQRRGSECCKSDVDFAKLELSVGSTCNRAITRVTVDGAKSTMPTFETYGAKDDKALYKMPGLNLTAANADGKEICITLADPCPTMAALCPAGDGSCSYSIVESGTCDCCPVGPLATPPSPPPPRPPPPSPPPPSPPPPSPSPPPPSPPPPRPPSPEPPNMPIAPALSRPSPPVTGFPFCECNRTTGLVPFTLDPVPVVKRSGTNQLYCMTLRTTDCTDPKNTCCNQNLSKIEWWTKDSCRGSVRNVFVDGVKVDQQWGPKIFKIPALNMPRSAVPARGRQVCIELSAQSACPTLSTFCSRGDRGLCYYSVFSEDTNCCPVATFAAVSNRR</sequence>
<accession>A0A1W6R6L5</accession>
<dbReference type="InterPro" id="IPR024616">
    <property type="entry name" value="Pherophorin"/>
</dbReference>
<feature type="compositionally biased region" description="Pro residues" evidence="1">
    <location>
        <begin position="185"/>
        <end position="229"/>
    </location>
</feature>
<feature type="chain" id="PRO_5012167662" evidence="2">
    <location>
        <begin position="22"/>
        <end position="398"/>
    </location>
</feature>
<protein>
    <submittedName>
        <fullName evidence="4">Extracellular matrix protein pherophorin</fullName>
    </submittedName>
</protein>
<dbReference type="PANTHER" id="PTHR24216">
    <property type="entry name" value="PAXILLIN-RELATED"/>
    <property type="match status" value="1"/>
</dbReference>
<feature type="domain" description="Pherophorin" evidence="3">
    <location>
        <begin position="33"/>
        <end position="178"/>
    </location>
</feature>
<dbReference type="AlphaFoldDB" id="A0A1W6R6L5"/>
<dbReference type="Pfam" id="PF12499">
    <property type="entry name" value="DUF3707"/>
    <property type="match status" value="2"/>
</dbReference>
<dbReference type="EMBL" id="KU257988">
    <property type="protein sequence ID" value="ARO50085.1"/>
    <property type="molecule type" value="Genomic_DNA"/>
</dbReference>
<reference evidence="4" key="1">
    <citation type="journal article" date="2017" name="J. Evol. Biol.">
        <title>Genetic Basis for Soma is Present in Undifferentiated Volvocine Green Algae.</title>
        <authorList>
            <person name="Grochau-Wright Z.I."/>
            <person name="Hanschen E.R."/>
            <person name="Ferris P.J."/>
            <person name="Hamaji T."/>
            <person name="Nozaki H."/>
            <person name="Olson B.J.S.C."/>
            <person name="Michod R.E."/>
        </authorList>
    </citation>
    <scope>NUCLEOTIDE SEQUENCE</scope>
    <source>
        <strain evidence="4">NIES 1861</strain>
    </source>
</reference>
<evidence type="ECO:0000256" key="2">
    <source>
        <dbReference type="SAM" id="SignalP"/>
    </source>
</evidence>
<feature type="signal peptide" evidence="2">
    <location>
        <begin position="1"/>
        <end position="21"/>
    </location>
</feature>
<evidence type="ECO:0000259" key="3">
    <source>
        <dbReference type="Pfam" id="PF12499"/>
    </source>
</evidence>
<keyword evidence="2" id="KW-0732">Signal</keyword>
<organism evidence="4">
    <name type="scientific">Yamagishiella unicocca</name>
    <dbReference type="NCBI Taxonomy" id="51707"/>
    <lineage>
        <taxon>Eukaryota</taxon>
        <taxon>Viridiplantae</taxon>
        <taxon>Chlorophyta</taxon>
        <taxon>core chlorophytes</taxon>
        <taxon>Chlorophyceae</taxon>
        <taxon>CS clade</taxon>
        <taxon>Chlamydomonadales</taxon>
        <taxon>Volvocaceae</taxon>
        <taxon>Yamagishiella</taxon>
    </lineage>
</organism>
<feature type="domain" description="Pherophorin" evidence="3">
    <location>
        <begin position="244"/>
        <end position="387"/>
    </location>
</feature>
<evidence type="ECO:0000256" key="1">
    <source>
        <dbReference type="SAM" id="MobiDB-lite"/>
    </source>
</evidence>
<proteinExistence type="predicted"/>
<feature type="region of interest" description="Disordered" evidence="1">
    <location>
        <begin position="185"/>
        <end position="235"/>
    </location>
</feature>
<dbReference type="PANTHER" id="PTHR24216:SF65">
    <property type="entry name" value="PAXILLIN-LIKE PROTEIN 1"/>
    <property type="match status" value="1"/>
</dbReference>
<evidence type="ECO:0000313" key="4">
    <source>
        <dbReference type="EMBL" id="ARO50085.1"/>
    </source>
</evidence>
<name>A0A1W6R6L5_9CHLO</name>